<dbReference type="Pfam" id="PF02492">
    <property type="entry name" value="cobW"/>
    <property type="match status" value="1"/>
</dbReference>
<accession>M5SDD5</accession>
<organism evidence="2 3">
    <name type="scientific">Rhodopirellula europaea SH398</name>
    <dbReference type="NCBI Taxonomy" id="1263868"/>
    <lineage>
        <taxon>Bacteria</taxon>
        <taxon>Pseudomonadati</taxon>
        <taxon>Planctomycetota</taxon>
        <taxon>Planctomycetia</taxon>
        <taxon>Pirellulales</taxon>
        <taxon>Pirellulaceae</taxon>
        <taxon>Rhodopirellula</taxon>
    </lineage>
</organism>
<feature type="domain" description="CobW/HypB/UreG nucleotide-binding" evidence="1">
    <location>
        <begin position="33"/>
        <end position="216"/>
    </location>
</feature>
<dbReference type="PANTHER" id="PTHR13748:SF62">
    <property type="entry name" value="COBW DOMAIN-CONTAINING PROTEIN"/>
    <property type="match status" value="1"/>
</dbReference>
<dbReference type="PANTHER" id="PTHR13748">
    <property type="entry name" value="COBW-RELATED"/>
    <property type="match status" value="1"/>
</dbReference>
<dbReference type="EMBL" id="ANOF01000122">
    <property type="protein sequence ID" value="EMI25682.1"/>
    <property type="molecule type" value="Genomic_DNA"/>
</dbReference>
<dbReference type="PATRIC" id="fig|1263868.3.peg.4069"/>
<gene>
    <name evidence="2" type="ORF">RESH_03774</name>
</gene>
<comment type="caution">
    <text evidence="2">The sequence shown here is derived from an EMBL/GenBank/DDBJ whole genome shotgun (WGS) entry which is preliminary data.</text>
</comment>
<name>M5SDD5_9BACT</name>
<proteinExistence type="predicted"/>
<dbReference type="SUPFAM" id="SSF52540">
    <property type="entry name" value="P-loop containing nucleoside triphosphate hydrolases"/>
    <property type="match status" value="1"/>
</dbReference>
<reference evidence="2 3" key="1">
    <citation type="journal article" date="2013" name="Mar. Genomics">
        <title>Expression of sulfatases in Rhodopirellula baltica and the diversity of sulfatases in the genus Rhodopirellula.</title>
        <authorList>
            <person name="Wegner C.E."/>
            <person name="Richter-Heitmann T."/>
            <person name="Klindworth A."/>
            <person name="Klockow C."/>
            <person name="Richter M."/>
            <person name="Achstetter T."/>
            <person name="Glockner F.O."/>
            <person name="Harder J."/>
        </authorList>
    </citation>
    <scope>NUCLEOTIDE SEQUENCE [LARGE SCALE GENOMIC DNA]</scope>
    <source>
        <strain evidence="2 3">SH398</strain>
    </source>
</reference>
<dbReference type="InterPro" id="IPR003495">
    <property type="entry name" value="CobW/HypB/UreG_nucleotide-bd"/>
</dbReference>
<dbReference type="AlphaFoldDB" id="M5SDD5"/>
<sequence>MSESQNRPYRRSVVVPVHLQPLRLTMPQPIEFIMIGGFLGAGKTTLIARLAKQLQAEGKHVCIVTNDQAAGLVDTQLLKSQGLEVNEVAGSCFCCNFDGLTDAMEEFENRQRPDVVLAEPVGSCTDLIATIAVPMMERLGEKFVHRPYAVVLKPNHGKKILSGVGGGFSEKAEYIFRKQLEESEIILLNRIDELSDEDVQALKEQLNEQYPGRKVIPLSAKTGENLDVLYEAFQGNAAHRESMMEVDYDVYADGEAELGWLNATVNFNSKHAFALDELSVGLVDELRQRLLSLGAEPGHLKVLCSANATDDEPVSVANLIDSDSQTVLSIASGTNTSTAKAIINARVRLAPESLTQEVEQVIELLAARLNADTDTTQLDSFRPGRPEPTYRSV</sequence>
<evidence type="ECO:0000259" key="1">
    <source>
        <dbReference type="Pfam" id="PF02492"/>
    </source>
</evidence>
<evidence type="ECO:0000313" key="2">
    <source>
        <dbReference type="EMBL" id="EMI25682.1"/>
    </source>
</evidence>
<protein>
    <submittedName>
        <fullName evidence="2">Cobalamin synthesis protein P47K</fullName>
    </submittedName>
</protein>
<dbReference type="STRING" id="1263868.RESH_03774"/>
<dbReference type="InterPro" id="IPR027417">
    <property type="entry name" value="P-loop_NTPase"/>
</dbReference>
<dbReference type="Gene3D" id="3.40.50.300">
    <property type="entry name" value="P-loop containing nucleotide triphosphate hydrolases"/>
    <property type="match status" value="1"/>
</dbReference>
<evidence type="ECO:0000313" key="3">
    <source>
        <dbReference type="Proteomes" id="UP000011996"/>
    </source>
</evidence>
<dbReference type="InterPro" id="IPR051316">
    <property type="entry name" value="Zinc-reg_GTPase_activator"/>
</dbReference>
<dbReference type="GO" id="GO:0005737">
    <property type="term" value="C:cytoplasm"/>
    <property type="evidence" value="ECO:0007669"/>
    <property type="project" value="TreeGrafter"/>
</dbReference>
<dbReference type="Proteomes" id="UP000011996">
    <property type="component" value="Unassembled WGS sequence"/>
</dbReference>